<accession>A0ACB9LLU4</accession>
<evidence type="ECO:0000313" key="2">
    <source>
        <dbReference type="Proteomes" id="UP001057402"/>
    </source>
</evidence>
<sequence>MPTTPIPDLDSVDNDHSDVNRFRTLDLLCNFIGAESTDSSLKALGKVFDDGSYGFLGRSPTRHVDIGDIDASYKLSLTNMEVNSIVGSSGFHGLAQTQNLQDDCGSLDGLHKMPLTTPVGKSNDGSSGFAGRVQIQKLGIDINAPVVSCELSLSIPGMIPNHGPSSSQSRVQNSRPGFEAMSASRDRSRTTSLGCRKGGSSPNLDQSLRPPDIITRTPKNKYFKSKQPHFDPPPYVLPDVFRQHIKSLGGQEVKLVTQKVLTCSDLSSHLARLLLPENQFVRGEHFLRPGELEYLRADKDNKIPVGVVSTRFEETTLKLKQWSMGKNRTATSQPEAATYYVILGGWAGFARENKLKENDRVQLWSFRVNNRDHHDSLKIAIVNIDCTLEDPKRE</sequence>
<comment type="caution">
    <text evidence="1">The sequence shown here is derived from an EMBL/GenBank/DDBJ whole genome shotgun (WGS) entry which is preliminary data.</text>
</comment>
<name>A0ACB9LLU4_9MYRT</name>
<dbReference type="Proteomes" id="UP001057402">
    <property type="component" value="Chromosome 11"/>
</dbReference>
<keyword evidence="2" id="KW-1185">Reference proteome</keyword>
<protein>
    <submittedName>
        <fullName evidence="1">Uncharacterized protein</fullName>
    </submittedName>
</protein>
<reference evidence="2" key="1">
    <citation type="journal article" date="2023" name="Front. Plant Sci.">
        <title>Chromosomal-level genome assembly of Melastoma candidum provides insights into trichome evolution.</title>
        <authorList>
            <person name="Zhong Y."/>
            <person name="Wu W."/>
            <person name="Sun C."/>
            <person name="Zou P."/>
            <person name="Liu Y."/>
            <person name="Dai S."/>
            <person name="Zhou R."/>
        </authorList>
    </citation>
    <scope>NUCLEOTIDE SEQUENCE [LARGE SCALE GENOMIC DNA]</scope>
</reference>
<organism evidence="1 2">
    <name type="scientific">Melastoma candidum</name>
    <dbReference type="NCBI Taxonomy" id="119954"/>
    <lineage>
        <taxon>Eukaryota</taxon>
        <taxon>Viridiplantae</taxon>
        <taxon>Streptophyta</taxon>
        <taxon>Embryophyta</taxon>
        <taxon>Tracheophyta</taxon>
        <taxon>Spermatophyta</taxon>
        <taxon>Magnoliopsida</taxon>
        <taxon>eudicotyledons</taxon>
        <taxon>Gunneridae</taxon>
        <taxon>Pentapetalae</taxon>
        <taxon>rosids</taxon>
        <taxon>malvids</taxon>
        <taxon>Myrtales</taxon>
        <taxon>Melastomataceae</taxon>
        <taxon>Melastomatoideae</taxon>
        <taxon>Melastomateae</taxon>
        <taxon>Melastoma</taxon>
    </lineage>
</organism>
<dbReference type="EMBL" id="CM042890">
    <property type="protein sequence ID" value="KAI4311877.1"/>
    <property type="molecule type" value="Genomic_DNA"/>
</dbReference>
<evidence type="ECO:0000313" key="1">
    <source>
        <dbReference type="EMBL" id="KAI4311877.1"/>
    </source>
</evidence>
<gene>
    <name evidence="1" type="ORF">MLD38_036740</name>
</gene>
<proteinExistence type="predicted"/>